<proteinExistence type="predicted"/>
<evidence type="ECO:0000313" key="1">
    <source>
        <dbReference type="EMBL" id="KWA85269.1"/>
    </source>
</evidence>
<dbReference type="Proteomes" id="UP000070119">
    <property type="component" value="Unassembled WGS sequence"/>
</dbReference>
<accession>A0A106QFH1</accession>
<dbReference type="EMBL" id="LPHD01000023">
    <property type="protein sequence ID" value="KWA85269.1"/>
    <property type="molecule type" value="Genomic_DNA"/>
</dbReference>
<dbReference type="EMBL" id="LNJU01000003">
    <property type="protein sequence ID" value="KWZ58376.1"/>
    <property type="molecule type" value="Genomic_DNA"/>
</dbReference>
<dbReference type="AlphaFoldDB" id="A0A106QFH1"/>
<evidence type="ECO:0000313" key="2">
    <source>
        <dbReference type="EMBL" id="KWZ58376.1"/>
    </source>
</evidence>
<protein>
    <recommendedName>
        <fullName evidence="6">Tash protein PEST motif family</fullName>
    </recommendedName>
</protein>
<gene>
    <name evidence="2" type="ORF">WK57_17920</name>
    <name evidence="3" type="ORF">WK57_19215</name>
    <name evidence="1" type="ORF">WL29_00705</name>
</gene>
<dbReference type="Proteomes" id="UP000060630">
    <property type="component" value="Unassembled WGS sequence"/>
</dbReference>
<evidence type="ECO:0008006" key="6">
    <source>
        <dbReference type="Google" id="ProtNLM"/>
    </source>
</evidence>
<dbReference type="EMBL" id="LNJU01000003">
    <property type="protein sequence ID" value="KWZ58566.1"/>
    <property type="molecule type" value="Genomic_DNA"/>
</dbReference>
<evidence type="ECO:0000313" key="5">
    <source>
        <dbReference type="Proteomes" id="UP000070119"/>
    </source>
</evidence>
<evidence type="ECO:0000313" key="4">
    <source>
        <dbReference type="Proteomes" id="UP000060630"/>
    </source>
</evidence>
<organism evidence="1 4">
    <name type="scientific">Burkholderia ubonensis</name>
    <dbReference type="NCBI Taxonomy" id="101571"/>
    <lineage>
        <taxon>Bacteria</taxon>
        <taxon>Pseudomonadati</taxon>
        <taxon>Pseudomonadota</taxon>
        <taxon>Betaproteobacteria</taxon>
        <taxon>Burkholderiales</taxon>
        <taxon>Burkholderiaceae</taxon>
        <taxon>Burkholderia</taxon>
        <taxon>Burkholderia cepacia complex</taxon>
    </lineage>
</organism>
<comment type="caution">
    <text evidence="1">The sequence shown here is derived from an EMBL/GenBank/DDBJ whole genome shotgun (WGS) entry which is preliminary data.</text>
</comment>
<sequence>MVAELPLPIATEFSPVAFEFTPTAVAFALLAIASKPSAVERVPEAAAMSPKATDWLPLAVALGPIATESVPVATLSAAVEFAWKYLMPWLLRLSIAEPTSLAVAVVPFALYVVYDGAEIELVVELYVAPPPSAAAVLLPRLSRLPVLPVTLVDSELIAALVANSCEPLIASVLVALTRPAATFVTWRSAPTLPTLTTDVGVVPTKL</sequence>
<reference evidence="1 4" key="1">
    <citation type="submission" date="2015-11" db="EMBL/GenBank/DDBJ databases">
        <title>Expanding the genomic diversity of Burkholderia species for the development of highly accurate diagnostics.</title>
        <authorList>
            <person name="Sahl J."/>
            <person name="Keim P."/>
            <person name="Wagner D."/>
        </authorList>
    </citation>
    <scope>NUCLEOTIDE SEQUENCE [LARGE SCALE GENOMIC DNA]</scope>
    <source>
        <strain evidence="1 4">MSMB2087WGS</strain>
    </source>
</reference>
<reference evidence="2 5" key="2">
    <citation type="submission" date="2015-11" db="EMBL/GenBank/DDBJ databases">
        <authorList>
            <person name="Sahl J."/>
            <person name="Wagner D."/>
            <person name="Keim P."/>
        </authorList>
    </citation>
    <scope>NUCLEOTIDE SEQUENCE [LARGE SCALE GENOMIC DNA]</scope>
    <source>
        <strain evidence="2 5">MSMB1157</strain>
    </source>
</reference>
<name>A0A106QFH1_9BURK</name>
<evidence type="ECO:0000313" key="3">
    <source>
        <dbReference type="EMBL" id="KWZ58566.1"/>
    </source>
</evidence>